<sequence length="127" mass="14419">MKVFLLLTALLVVALAAAEDKYTNKYDNIDLDEILNNDRLISGYLRCLLDKGRCTPEGKELKKNLPDALTNGCSKCSERQKDGATKVVKQIYQKRPDDFKALEAKYDPEGIYRKRYDADIKKLGLDS</sequence>
<reference evidence="2" key="2">
    <citation type="journal article" name="Front. Genet.">
        <title>The Characteristics of Chemosensory and Opsin Genes in Newly Emerged and Sexually Mature Agrilus planipennis, an Important Quarantine Forest Beetle.</title>
        <authorList>
            <person name="Shen S."/>
            <person name="Fan Z."/>
            <person name="Zhang X."/>
            <person name="Kong X."/>
            <person name="Liu F."/>
            <person name="Zhang Z."/>
            <person name="Zhang X."/>
            <person name="Hu X."/>
            <person name="Zhang S."/>
        </authorList>
    </citation>
    <scope>NUCLEOTIDE SEQUENCE</scope>
</reference>
<dbReference type="EMBL" id="MT136977">
    <property type="protein sequence ID" value="QRI42715.1"/>
    <property type="molecule type" value="mRNA"/>
</dbReference>
<keyword evidence="1" id="KW-0732">Signal</keyword>
<feature type="chain" id="PRO_5032492309" evidence="1">
    <location>
        <begin position="19"/>
        <end position="127"/>
    </location>
</feature>
<name>A0A890UV43_AGRPL</name>
<dbReference type="InterPro" id="IPR036682">
    <property type="entry name" value="OS_D_A10/PebIII_sf"/>
</dbReference>
<dbReference type="InterPro" id="IPR005055">
    <property type="entry name" value="A10/PebIII"/>
</dbReference>
<dbReference type="OrthoDB" id="6344725at2759"/>
<accession>A0A890UV43</accession>
<dbReference type="Gene3D" id="1.10.2080.10">
    <property type="entry name" value="Insect odorant-binding protein A10/Ejaculatory bulb-specific protein 3"/>
    <property type="match status" value="1"/>
</dbReference>
<protein>
    <submittedName>
        <fullName evidence="2">Chemosensory protein 20</fullName>
    </submittedName>
</protein>
<dbReference type="SUPFAM" id="SSF100910">
    <property type="entry name" value="Chemosensory protein Csp2"/>
    <property type="match status" value="1"/>
</dbReference>
<evidence type="ECO:0000256" key="1">
    <source>
        <dbReference type="SAM" id="SignalP"/>
    </source>
</evidence>
<dbReference type="PANTHER" id="PTHR11257">
    <property type="entry name" value="CHEMOSENSORY PROTEIN-RELATED"/>
    <property type="match status" value="1"/>
</dbReference>
<dbReference type="Pfam" id="PF03392">
    <property type="entry name" value="OS-D"/>
    <property type="match status" value="1"/>
</dbReference>
<organism evidence="2">
    <name type="scientific">Agrilus planipennis</name>
    <name type="common">Emerald ash borer</name>
    <name type="synonym">Agrilus marcopoli</name>
    <dbReference type="NCBI Taxonomy" id="224129"/>
    <lineage>
        <taxon>Eukaryota</taxon>
        <taxon>Metazoa</taxon>
        <taxon>Ecdysozoa</taxon>
        <taxon>Arthropoda</taxon>
        <taxon>Hexapoda</taxon>
        <taxon>Insecta</taxon>
        <taxon>Pterygota</taxon>
        <taxon>Neoptera</taxon>
        <taxon>Endopterygota</taxon>
        <taxon>Coleoptera</taxon>
        <taxon>Polyphaga</taxon>
        <taxon>Elateriformia</taxon>
        <taxon>Buprestoidea</taxon>
        <taxon>Buprestidae</taxon>
        <taxon>Agrilinae</taxon>
        <taxon>Agrilus</taxon>
    </lineage>
</organism>
<evidence type="ECO:0000313" key="2">
    <source>
        <dbReference type="EMBL" id="QRI42715.1"/>
    </source>
</evidence>
<feature type="signal peptide" evidence="1">
    <location>
        <begin position="1"/>
        <end position="18"/>
    </location>
</feature>
<reference evidence="2" key="1">
    <citation type="submission" date="2020-03" db="EMBL/GenBank/DDBJ databases">
        <title>Chemosensory and opsin genes in newly emerged and sexual maturity Agrilus planipennis.</title>
        <authorList>
            <person name="Zhang S."/>
        </authorList>
    </citation>
    <scope>NUCLEOTIDE SEQUENCE</scope>
</reference>
<dbReference type="PANTHER" id="PTHR11257:SF12">
    <property type="entry name" value="EJACULATORY BULB-SPECIFIC PROTEIN 3-RELATED"/>
    <property type="match status" value="1"/>
</dbReference>
<dbReference type="AlphaFoldDB" id="A0A890UV43"/>
<proteinExistence type="evidence at transcript level"/>